<evidence type="ECO:0000313" key="3">
    <source>
        <dbReference type="Proteomes" id="UP000631576"/>
    </source>
</evidence>
<reference evidence="2 3" key="1">
    <citation type="submission" date="2020-08" db="EMBL/GenBank/DDBJ databases">
        <title>Genome public.</title>
        <authorList>
            <person name="Liu C."/>
            <person name="Sun Q."/>
        </authorList>
    </citation>
    <scope>NUCLEOTIDE SEQUENCE [LARGE SCALE GENOMIC DNA]</scope>
    <source>
        <strain evidence="2 3">NSJ-13</strain>
    </source>
</reference>
<gene>
    <name evidence="2" type="ORF">H8S40_07225</name>
</gene>
<feature type="transmembrane region" description="Helical" evidence="1">
    <location>
        <begin position="206"/>
        <end position="225"/>
    </location>
</feature>
<keyword evidence="1" id="KW-1133">Transmembrane helix</keyword>
<comment type="caution">
    <text evidence="2">The sequence shown here is derived from an EMBL/GenBank/DDBJ whole genome shotgun (WGS) entry which is preliminary data.</text>
</comment>
<evidence type="ECO:0000313" key="2">
    <source>
        <dbReference type="EMBL" id="MBC5683358.1"/>
    </source>
</evidence>
<keyword evidence="3" id="KW-1185">Reference proteome</keyword>
<feature type="transmembrane region" description="Helical" evidence="1">
    <location>
        <begin position="140"/>
        <end position="160"/>
    </location>
</feature>
<dbReference type="Proteomes" id="UP000631576">
    <property type="component" value="Unassembled WGS sequence"/>
</dbReference>
<protein>
    <submittedName>
        <fullName evidence="2">DUF1385 domain-containing protein</fullName>
    </submittedName>
</protein>
<keyword evidence="1" id="KW-0472">Membrane</keyword>
<dbReference type="InterPro" id="IPR010787">
    <property type="entry name" value="DUF1385"/>
</dbReference>
<accession>A0ABR7G8F7</accession>
<proteinExistence type="predicted"/>
<feature type="transmembrane region" description="Helical" evidence="1">
    <location>
        <begin position="104"/>
        <end position="128"/>
    </location>
</feature>
<name>A0ABR7G8F7_9FIRM</name>
<dbReference type="EMBL" id="JACOPE010000001">
    <property type="protein sequence ID" value="MBC5683358.1"/>
    <property type="molecule type" value="Genomic_DNA"/>
</dbReference>
<feature type="transmembrane region" description="Helical" evidence="1">
    <location>
        <begin position="231"/>
        <end position="251"/>
    </location>
</feature>
<sequence>MKSSNIGGQAVLEGIMMRNGDKYAVAVRKPNQEIEVNVEKYKSVIPWETGKKIPFIRGIFSFVDSLVLGMKTLTYSASFYEDEETDEKVMTAEEIRKQEKKDQIFMNLTIIISVVLAVAIFMVLPYFLSNFLKNYITSHFMMTVIEGIIRLTIFLAYISLVSHMKDIQRTFMYHGAEHKCINCIEHGMELNVDNVRKSSKQHKRCGTSFLFFVMIVSIIFCFFITAKSQVLRVIIRIALMPVIAGVSFEIIRLAGNSENPIINLLSRPGMWVQNLTTKEPDDSMIEVAIQAVEAVFDWKAYLKDNFKMDLK</sequence>
<keyword evidence="1" id="KW-0812">Transmembrane</keyword>
<organism evidence="2 3">
    <name type="scientific">Ruminococcus hominis</name>
    <dbReference type="NCBI Taxonomy" id="2763065"/>
    <lineage>
        <taxon>Bacteria</taxon>
        <taxon>Bacillati</taxon>
        <taxon>Bacillota</taxon>
        <taxon>Clostridia</taxon>
        <taxon>Eubacteriales</taxon>
        <taxon>Oscillospiraceae</taxon>
        <taxon>Ruminococcus</taxon>
    </lineage>
</organism>
<dbReference type="Pfam" id="PF07136">
    <property type="entry name" value="DUF1385"/>
    <property type="match status" value="1"/>
</dbReference>
<dbReference type="PANTHER" id="PTHR42867:SF1">
    <property type="entry name" value="MEMBRANE PROTEIN-RELATED"/>
    <property type="match status" value="1"/>
</dbReference>
<evidence type="ECO:0000256" key="1">
    <source>
        <dbReference type="SAM" id="Phobius"/>
    </source>
</evidence>
<dbReference type="PANTHER" id="PTHR42867">
    <property type="entry name" value="MEMBRANE PROTEIN-RELATED"/>
    <property type="match status" value="1"/>
</dbReference>
<dbReference type="RefSeq" id="WP_186864932.1">
    <property type="nucleotide sequence ID" value="NZ_JACOPE010000001.1"/>
</dbReference>